<keyword evidence="1" id="KW-1133">Transmembrane helix</keyword>
<gene>
    <name evidence="2" type="ORF">SAMN02745223_02751</name>
</gene>
<dbReference type="OrthoDB" id="5325135at2"/>
<dbReference type="Proteomes" id="UP000184533">
    <property type="component" value="Unassembled WGS sequence"/>
</dbReference>
<dbReference type="Pfam" id="PF04964">
    <property type="entry name" value="Flp_Fap"/>
    <property type="match status" value="1"/>
</dbReference>
<evidence type="ECO:0000256" key="1">
    <source>
        <dbReference type="SAM" id="Phobius"/>
    </source>
</evidence>
<evidence type="ECO:0000313" key="2">
    <source>
        <dbReference type="EMBL" id="SHF48303.1"/>
    </source>
</evidence>
<keyword evidence="1" id="KW-0812">Transmembrane</keyword>
<proteinExistence type="predicted"/>
<reference evidence="2 3" key="1">
    <citation type="submission" date="2016-11" db="EMBL/GenBank/DDBJ databases">
        <authorList>
            <person name="Jaros S."/>
            <person name="Januszkiewicz K."/>
            <person name="Wedrychowicz H."/>
        </authorList>
    </citation>
    <scope>NUCLEOTIDE SEQUENCE [LARGE SCALE GENOMIC DNA]</scope>
    <source>
        <strain evidence="2 3">DSM 17137</strain>
    </source>
</reference>
<dbReference type="InterPro" id="IPR007047">
    <property type="entry name" value="Flp_Fap"/>
</dbReference>
<organism evidence="2 3">
    <name type="scientific">Devosia limi DSM 17137</name>
    <dbReference type="NCBI Taxonomy" id="1121477"/>
    <lineage>
        <taxon>Bacteria</taxon>
        <taxon>Pseudomonadati</taxon>
        <taxon>Pseudomonadota</taxon>
        <taxon>Alphaproteobacteria</taxon>
        <taxon>Hyphomicrobiales</taxon>
        <taxon>Devosiaceae</taxon>
        <taxon>Devosia</taxon>
    </lineage>
</organism>
<keyword evidence="1" id="KW-0472">Membrane</keyword>
<accession>A0A1M5C0M5</accession>
<evidence type="ECO:0000313" key="3">
    <source>
        <dbReference type="Proteomes" id="UP000184533"/>
    </source>
</evidence>
<dbReference type="RefSeq" id="WP_143154517.1">
    <property type="nucleotide sequence ID" value="NZ_FQVC01000008.1"/>
</dbReference>
<protein>
    <submittedName>
        <fullName evidence="2">Flp/Fap pilin component</fullName>
    </submittedName>
</protein>
<sequence>MLNILAKFVGDESGVSTVEYGLIAAIILVATTCAVSAAGFSIADVVEAVTGR</sequence>
<feature type="transmembrane region" description="Helical" evidence="1">
    <location>
        <begin position="20"/>
        <end position="46"/>
    </location>
</feature>
<name>A0A1M5C0M5_9HYPH</name>
<dbReference type="EMBL" id="FQVC01000008">
    <property type="protein sequence ID" value="SHF48303.1"/>
    <property type="molecule type" value="Genomic_DNA"/>
</dbReference>
<dbReference type="AlphaFoldDB" id="A0A1M5C0M5"/>